<dbReference type="SUPFAM" id="SSF53955">
    <property type="entry name" value="Lysozyme-like"/>
    <property type="match status" value="1"/>
</dbReference>
<dbReference type="Proteomes" id="UP000633365">
    <property type="component" value="Unassembled WGS sequence"/>
</dbReference>
<dbReference type="InterPro" id="IPR008258">
    <property type="entry name" value="Transglycosylase_SLT_dom_1"/>
</dbReference>
<evidence type="ECO:0000259" key="2">
    <source>
        <dbReference type="Pfam" id="PF01464"/>
    </source>
</evidence>
<evidence type="ECO:0000256" key="1">
    <source>
        <dbReference type="SAM" id="Phobius"/>
    </source>
</evidence>
<accession>A0A934WSJ9</accession>
<organism evidence="3 4">
    <name type="scientific">Ruminococcus difficilis</name>
    <dbReference type="NCBI Taxonomy" id="2763069"/>
    <lineage>
        <taxon>Bacteria</taxon>
        <taxon>Bacillati</taxon>
        <taxon>Bacillota</taxon>
        <taxon>Clostridia</taxon>
        <taxon>Eubacteriales</taxon>
        <taxon>Oscillospiraceae</taxon>
        <taxon>Ruminococcus</taxon>
    </lineage>
</organism>
<dbReference type="Pfam" id="PF01464">
    <property type="entry name" value="SLT"/>
    <property type="match status" value="1"/>
</dbReference>
<dbReference type="CDD" id="cd16896">
    <property type="entry name" value="LT_Slt70-like"/>
    <property type="match status" value="1"/>
</dbReference>
<keyword evidence="1" id="KW-0812">Transmembrane</keyword>
<gene>
    <name evidence="3" type="ORF">JKK62_11000</name>
</gene>
<comment type="caution">
    <text evidence="3">The sequence shown here is derived from an EMBL/GenBank/DDBJ whole genome shotgun (WGS) entry which is preliminary data.</text>
</comment>
<protein>
    <submittedName>
        <fullName evidence="3">Lytic transglycosylase domain-containing protein</fullName>
    </submittedName>
</protein>
<feature type="transmembrane region" description="Helical" evidence="1">
    <location>
        <begin position="21"/>
        <end position="39"/>
    </location>
</feature>
<dbReference type="AlphaFoldDB" id="A0A934WSJ9"/>
<name>A0A934WSJ9_9FIRM</name>
<keyword evidence="1" id="KW-1133">Transmembrane helix</keyword>
<keyword evidence="1" id="KW-0472">Membrane</keyword>
<dbReference type="RefSeq" id="WP_201427951.1">
    <property type="nucleotide sequence ID" value="NZ_JAEQMG010000117.1"/>
</dbReference>
<evidence type="ECO:0000313" key="3">
    <source>
        <dbReference type="EMBL" id="MBK6089158.1"/>
    </source>
</evidence>
<dbReference type="Gene3D" id="1.10.530.10">
    <property type="match status" value="1"/>
</dbReference>
<dbReference type="PANTHER" id="PTHR37423">
    <property type="entry name" value="SOLUBLE LYTIC MUREIN TRANSGLYCOSYLASE-RELATED"/>
    <property type="match status" value="1"/>
</dbReference>
<dbReference type="EMBL" id="JAEQMG010000117">
    <property type="protein sequence ID" value="MBK6089158.1"/>
    <property type="molecule type" value="Genomic_DNA"/>
</dbReference>
<proteinExistence type="predicted"/>
<dbReference type="PANTHER" id="PTHR37423:SF2">
    <property type="entry name" value="MEMBRANE-BOUND LYTIC MUREIN TRANSGLYCOSYLASE C"/>
    <property type="match status" value="1"/>
</dbReference>
<feature type="domain" description="Transglycosylase SLT" evidence="2">
    <location>
        <begin position="65"/>
        <end position="172"/>
    </location>
</feature>
<dbReference type="InterPro" id="IPR023346">
    <property type="entry name" value="Lysozyme-like_dom_sf"/>
</dbReference>
<sequence length="209" mass="23819">MSRRYDRRHSRDTKGHGAIGFLVTFVLLLFVGVLVFFFVSDTNYKGTKGKVYKMFYQQQYGEQVHKYATEFGVEEPLVFAVIRTESGFREDVESSAGALGLMQLMPSTFDWLQESLDGQVIYSTDSLRDPDINIRYGTYLLSVLLQKYGNRDTAVAAYNAGTTTVDGWLQDPNISPDGKTLTNIPYEETAAYVERVGHAYDLYQKLYYQ</sequence>
<keyword evidence="4" id="KW-1185">Reference proteome</keyword>
<reference evidence="3" key="1">
    <citation type="submission" date="2021-01" db="EMBL/GenBank/DDBJ databases">
        <title>Genome public.</title>
        <authorList>
            <person name="Liu C."/>
            <person name="Sun Q."/>
        </authorList>
    </citation>
    <scope>NUCLEOTIDE SEQUENCE</scope>
    <source>
        <strain evidence="3">M6</strain>
    </source>
</reference>
<evidence type="ECO:0000313" key="4">
    <source>
        <dbReference type="Proteomes" id="UP000633365"/>
    </source>
</evidence>